<name>A0A255GQ83_9ACTN</name>
<organism evidence="3 4">
    <name type="scientific">Enemella dayhoffiae</name>
    <dbReference type="NCBI Taxonomy" id="2016507"/>
    <lineage>
        <taxon>Bacteria</taxon>
        <taxon>Bacillati</taxon>
        <taxon>Actinomycetota</taxon>
        <taxon>Actinomycetes</taxon>
        <taxon>Propionibacteriales</taxon>
        <taxon>Propionibacteriaceae</taxon>
        <taxon>Enemella</taxon>
    </lineage>
</organism>
<dbReference type="InterPro" id="IPR018833">
    <property type="entry name" value="Rv2993c-like_N"/>
</dbReference>
<dbReference type="AlphaFoldDB" id="A0A255GQ83"/>
<dbReference type="EMBL" id="NMVQ01000047">
    <property type="protein sequence ID" value="OYO16543.1"/>
    <property type="molecule type" value="Genomic_DNA"/>
</dbReference>
<dbReference type="InterPro" id="IPR036663">
    <property type="entry name" value="Fumarylacetoacetase_C_sf"/>
</dbReference>
<dbReference type="Gene3D" id="3.90.850.10">
    <property type="entry name" value="Fumarylacetoacetase-like, C-terminal domain"/>
    <property type="match status" value="1"/>
</dbReference>
<dbReference type="InterPro" id="IPR011234">
    <property type="entry name" value="Fumarylacetoacetase-like_C"/>
</dbReference>
<feature type="domain" description="Fumarylacetoacetase-like C-terminal" evidence="1">
    <location>
        <begin position="79"/>
        <end position="300"/>
    </location>
</feature>
<sequence>MRWIRCATDAGPRTGVLIGDRAHLLEGPTTLVELLATGELAATGDRLADSEEHALPWSELRPLAPLVPPSLRDCVGHLGHIANCRARLGGEVPEIWGRVPQFYFGAPASVTGASEDVQVSPGCGQFDYELEVAVVIGRPGRDLHPERAIDHVAGVLLFCDWSARDLQLEMMPAGLGPGKGKDGATTLGPWLLTVDELADRRTRVGWDLPVSVSLNGVVMGGGNLADQDFTVGEVIAYCSRGVELQHGDVIATGTVPTGCLLELDRLGERHTGPRFERWLQPGDVVELEGGVLGATRNRIVAGTDPVRLPSELR</sequence>
<protein>
    <recommendedName>
        <fullName evidence="5">Fumarylacetoacetate hydrolase family protein</fullName>
    </recommendedName>
</protein>
<proteinExistence type="predicted"/>
<gene>
    <name evidence="3" type="ORF">CGZ93_17405</name>
</gene>
<dbReference type="Proteomes" id="UP000216311">
    <property type="component" value="Unassembled WGS sequence"/>
</dbReference>
<accession>A0A255GQ83</accession>
<comment type="caution">
    <text evidence="3">The sequence shown here is derived from an EMBL/GenBank/DDBJ whole genome shotgun (WGS) entry which is preliminary data.</text>
</comment>
<evidence type="ECO:0000259" key="2">
    <source>
        <dbReference type="Pfam" id="PF10370"/>
    </source>
</evidence>
<dbReference type="OrthoDB" id="9805307at2"/>
<keyword evidence="4" id="KW-1185">Reference proteome</keyword>
<dbReference type="Pfam" id="PF10370">
    <property type="entry name" value="Rv2993c-like_N"/>
    <property type="match status" value="1"/>
</dbReference>
<dbReference type="RefSeq" id="WP_094365430.1">
    <property type="nucleotide sequence ID" value="NZ_NMVQ01000047.1"/>
</dbReference>
<evidence type="ECO:0000313" key="3">
    <source>
        <dbReference type="EMBL" id="OYO16543.1"/>
    </source>
</evidence>
<reference evidence="3 4" key="1">
    <citation type="submission" date="2017-07" db="EMBL/GenBank/DDBJ databases">
        <title>Draft whole genome sequences of clinical Proprionibacteriaceae strains.</title>
        <authorList>
            <person name="Bernier A.-M."/>
            <person name="Bernard K."/>
            <person name="Domingo M.-C."/>
        </authorList>
    </citation>
    <scope>NUCLEOTIDE SEQUENCE [LARGE SCALE GENOMIC DNA]</scope>
    <source>
        <strain evidence="3 4">NML 130396</strain>
    </source>
</reference>
<dbReference type="Pfam" id="PF01557">
    <property type="entry name" value="FAA_hydrolase"/>
    <property type="match status" value="1"/>
</dbReference>
<evidence type="ECO:0000313" key="4">
    <source>
        <dbReference type="Proteomes" id="UP000216311"/>
    </source>
</evidence>
<dbReference type="SUPFAM" id="SSF56529">
    <property type="entry name" value="FAH"/>
    <property type="match status" value="1"/>
</dbReference>
<dbReference type="GO" id="GO:0003824">
    <property type="term" value="F:catalytic activity"/>
    <property type="evidence" value="ECO:0007669"/>
    <property type="project" value="InterPro"/>
</dbReference>
<dbReference type="PANTHER" id="PTHR43211:SF1">
    <property type="entry name" value="BLL6422 PROTEIN"/>
    <property type="match status" value="1"/>
</dbReference>
<dbReference type="PANTHER" id="PTHR43211">
    <property type="entry name" value="FUMARYLACETOACETATE HYDROLASE"/>
    <property type="match status" value="1"/>
</dbReference>
<feature type="domain" description="Rv2993c-like N-terminal" evidence="2">
    <location>
        <begin position="1"/>
        <end position="65"/>
    </location>
</feature>
<evidence type="ECO:0000259" key="1">
    <source>
        <dbReference type="Pfam" id="PF01557"/>
    </source>
</evidence>
<evidence type="ECO:0008006" key="5">
    <source>
        <dbReference type="Google" id="ProtNLM"/>
    </source>
</evidence>